<reference evidence="1 2" key="1">
    <citation type="submission" date="2020-06" db="EMBL/GenBank/DDBJ databases">
        <authorList>
            <person name="Li R."/>
            <person name="Bekaert M."/>
        </authorList>
    </citation>
    <scope>NUCLEOTIDE SEQUENCE [LARGE SCALE GENOMIC DNA]</scope>
    <source>
        <strain evidence="2">wild</strain>
    </source>
</reference>
<proteinExistence type="predicted"/>
<dbReference type="EMBL" id="CACVKT020008335">
    <property type="protein sequence ID" value="CAC5414183.1"/>
    <property type="molecule type" value="Genomic_DNA"/>
</dbReference>
<dbReference type="AlphaFoldDB" id="A0A6J8E2F4"/>
<dbReference type="Proteomes" id="UP000507470">
    <property type="component" value="Unassembled WGS sequence"/>
</dbReference>
<evidence type="ECO:0000313" key="1">
    <source>
        <dbReference type="EMBL" id="CAC5414183.1"/>
    </source>
</evidence>
<name>A0A6J8E2F4_MYTCO</name>
<keyword evidence="2" id="KW-1185">Reference proteome</keyword>
<accession>A0A6J8E2F4</accession>
<protein>
    <submittedName>
        <fullName evidence="1">Uncharacterized protein</fullName>
    </submittedName>
</protein>
<sequence>MDEMCGGNAFSQMYMKKRLKQHFRDEIIITDIPGKNDVVTLRETVTCILQDYYQRPSNLNLDDEKRALIKATAKFIKRDIRSVKATKCIYPTPANIVSVDTNLSYLPESLLCTIFSEKDLSVKIASIGQAVMKASRPLITSTYNTASTRSTSTSASQLRFSVSGVHIEQLRILFRIL</sequence>
<gene>
    <name evidence="1" type="ORF">MCOR_47021</name>
</gene>
<evidence type="ECO:0000313" key="2">
    <source>
        <dbReference type="Proteomes" id="UP000507470"/>
    </source>
</evidence>
<organism evidence="1 2">
    <name type="scientific">Mytilus coruscus</name>
    <name type="common">Sea mussel</name>
    <dbReference type="NCBI Taxonomy" id="42192"/>
    <lineage>
        <taxon>Eukaryota</taxon>
        <taxon>Metazoa</taxon>
        <taxon>Spiralia</taxon>
        <taxon>Lophotrochozoa</taxon>
        <taxon>Mollusca</taxon>
        <taxon>Bivalvia</taxon>
        <taxon>Autobranchia</taxon>
        <taxon>Pteriomorphia</taxon>
        <taxon>Mytilida</taxon>
        <taxon>Mytiloidea</taxon>
        <taxon>Mytilidae</taxon>
        <taxon>Mytilinae</taxon>
        <taxon>Mytilus</taxon>
    </lineage>
</organism>
<dbReference type="OrthoDB" id="10247747at2759"/>